<comment type="caution">
    <text evidence="2">The sequence shown here is derived from an EMBL/GenBank/DDBJ whole genome shotgun (WGS) entry which is preliminary data.</text>
</comment>
<keyword evidence="3" id="KW-1185">Reference proteome</keyword>
<dbReference type="EMBL" id="JAICCF010000006">
    <property type="protein sequence ID" value="MBW8688169.1"/>
    <property type="molecule type" value="Genomic_DNA"/>
</dbReference>
<dbReference type="Proteomes" id="UP000812961">
    <property type="component" value="Unassembled WGS sequence"/>
</dbReference>
<dbReference type="RefSeq" id="WP_220253489.1">
    <property type="nucleotide sequence ID" value="NZ_JAICCF010000006.1"/>
</dbReference>
<dbReference type="Gene3D" id="3.40.50.200">
    <property type="entry name" value="Peptidase S8/S53 domain"/>
    <property type="match status" value="1"/>
</dbReference>
<dbReference type="CDD" id="cd04847">
    <property type="entry name" value="Peptidases_S8_Subtilisin_like_2"/>
    <property type="match status" value="1"/>
</dbReference>
<feature type="domain" description="Peptidase S8/S53" evidence="1">
    <location>
        <begin position="273"/>
        <end position="611"/>
    </location>
</feature>
<dbReference type="InterPro" id="IPR034074">
    <property type="entry name" value="Y4bN_pept_dom"/>
</dbReference>
<dbReference type="SUPFAM" id="SSF52743">
    <property type="entry name" value="Subtilisin-like"/>
    <property type="match status" value="1"/>
</dbReference>
<evidence type="ECO:0000313" key="2">
    <source>
        <dbReference type="EMBL" id="MBW8688169.1"/>
    </source>
</evidence>
<accession>A0ABS7GMI1</accession>
<organism evidence="2 3">
    <name type="scientific">Chitinophaga rhizophila</name>
    <dbReference type="NCBI Taxonomy" id="2866212"/>
    <lineage>
        <taxon>Bacteria</taxon>
        <taxon>Pseudomonadati</taxon>
        <taxon>Bacteroidota</taxon>
        <taxon>Chitinophagia</taxon>
        <taxon>Chitinophagales</taxon>
        <taxon>Chitinophagaceae</taxon>
        <taxon>Chitinophaga</taxon>
    </lineage>
</organism>
<reference evidence="2 3" key="1">
    <citation type="submission" date="2021-08" db="EMBL/GenBank/DDBJ databases">
        <title>The genome sequence of Chitinophaga sp. B61.</title>
        <authorList>
            <person name="Zhang X."/>
        </authorList>
    </citation>
    <scope>NUCLEOTIDE SEQUENCE [LARGE SCALE GENOMIC DNA]</scope>
    <source>
        <strain evidence="2 3">B61</strain>
    </source>
</reference>
<gene>
    <name evidence="2" type="ORF">K1Y79_27790</name>
</gene>
<evidence type="ECO:0000313" key="3">
    <source>
        <dbReference type="Proteomes" id="UP000812961"/>
    </source>
</evidence>
<dbReference type="InterPro" id="IPR000209">
    <property type="entry name" value="Peptidase_S8/S53_dom"/>
</dbReference>
<protein>
    <submittedName>
        <fullName evidence="2">S8 family peptidase</fullName>
    </submittedName>
</protein>
<name>A0ABS7GMI1_9BACT</name>
<proteinExistence type="predicted"/>
<evidence type="ECO:0000259" key="1">
    <source>
        <dbReference type="Pfam" id="PF00082"/>
    </source>
</evidence>
<sequence>MPLRHIIIHGRTQALSYKSIQSGGRSIPLKGSVDRNRHGNAIRTKFNAAIAGFHPDTDTDFVCLVFISSPGFLIDIDKLDKGDYKLANYRILDRPCPDGTSQKVVEATVYLNKRAVANFLKRVNDYIYKNTVEGNPKNQSLIVNIEDIQAAVIESFWQEPELPFPDHNEVIWWEMWMDRDEDDNAEDPLLPIWPILEMSEVYVSNRFLKFPEHFVYLVKGTAKQLANSFLYTDRLVEIRKPRETADFFTSLERQDQHNWIQHLAARTTTASEGNAVSICLLDTGVNTANPLLSNLISDSNLDVVEPAWTKYDTHPAGHGTAMAGLALYGDLTDAFDTNDLVQINHHLESIKLIERGYQHDPLLYGSVTQEAVARAEIMNPGFRRIACMAVTVDDMTHKGRPSSWSSAIDQIVFGTADNPNENTLFFVSSGNLYLDERINYPLSNAGTSIHDPAQSFNAITVGAYTLKDTIDAAMHPGAEPLAKRGAIAPSNTSSESWCNEWCRKPDITMEGGNQALQNGSVIDPESLLVLSTGSGGIGRSWLTSFGETSGATALASKFAAELYTHYPTLWPETIRGLIIHSADWTPQMLGNRAIGELTSEERVRLIRNVGYGVPNLEKAKYSAANSLSLIAERSLKPFKLNGSKTEPDQFHLFDLPWPTDVLQDLLATEVRFKITLSYFIEPNPGNKQYDLATSYRSHGLRFKMKGPNESLAAFKARVSKDMRDATYIAEGKESWMIGAAVRDKGSIHKDIWIGTAAALATRNAIAVYPVSGWWRNRRKHNRFNHSVRYSLILTIETPDINMDVYTPVLNMVSIEV</sequence>
<dbReference type="InterPro" id="IPR036852">
    <property type="entry name" value="Peptidase_S8/S53_dom_sf"/>
</dbReference>
<dbReference type="Pfam" id="PF00082">
    <property type="entry name" value="Peptidase_S8"/>
    <property type="match status" value="1"/>
</dbReference>